<dbReference type="STRING" id="326475.AWB66_06158"/>
<evidence type="ECO:0000313" key="3">
    <source>
        <dbReference type="Proteomes" id="UP000054717"/>
    </source>
</evidence>
<accession>A0A158KHE8</accession>
<dbReference type="Proteomes" id="UP000054717">
    <property type="component" value="Unassembled WGS sequence"/>
</dbReference>
<evidence type="ECO:0000313" key="2">
    <source>
        <dbReference type="EMBL" id="SAL79990.1"/>
    </source>
</evidence>
<dbReference type="AlphaFoldDB" id="A0A158KHE8"/>
<feature type="transmembrane region" description="Helical" evidence="1">
    <location>
        <begin position="55"/>
        <end position="79"/>
    </location>
</feature>
<dbReference type="EMBL" id="FCNZ02000060">
    <property type="protein sequence ID" value="SAL79990.1"/>
    <property type="molecule type" value="Genomic_DNA"/>
</dbReference>
<feature type="transmembrane region" description="Helical" evidence="1">
    <location>
        <begin position="6"/>
        <end position="23"/>
    </location>
</feature>
<feature type="transmembrane region" description="Helical" evidence="1">
    <location>
        <begin position="30"/>
        <end position="49"/>
    </location>
</feature>
<keyword evidence="1" id="KW-0812">Transmembrane</keyword>
<keyword evidence="1" id="KW-0472">Membrane</keyword>
<protein>
    <submittedName>
        <fullName evidence="2">Uncharacterized protein</fullName>
    </submittedName>
</protein>
<dbReference type="RefSeq" id="WP_087633831.1">
    <property type="nucleotide sequence ID" value="NZ_FCNZ02000060.1"/>
</dbReference>
<name>A0A158KHE8_9BURK</name>
<proteinExistence type="predicted"/>
<keyword evidence="3" id="KW-1185">Reference proteome</keyword>
<gene>
    <name evidence="2" type="ORF">AWB66_06158</name>
</gene>
<sequence length="86" mass="9451">MNELFEIFPFGAGVLLGLIWSRVGGPRRRLVAWALSCIGLGAFATFASGEWRKSVLYFLFDIGLVTLVSVTVALGVAYWRRLSRGA</sequence>
<organism evidence="2 3">
    <name type="scientific">Caballeronia telluris</name>
    <dbReference type="NCBI Taxonomy" id="326475"/>
    <lineage>
        <taxon>Bacteria</taxon>
        <taxon>Pseudomonadati</taxon>
        <taxon>Pseudomonadota</taxon>
        <taxon>Betaproteobacteria</taxon>
        <taxon>Burkholderiales</taxon>
        <taxon>Burkholderiaceae</taxon>
        <taxon>Caballeronia</taxon>
    </lineage>
</organism>
<comment type="caution">
    <text evidence="2">The sequence shown here is derived from an EMBL/GenBank/DDBJ whole genome shotgun (WGS) entry which is preliminary data.</text>
</comment>
<evidence type="ECO:0000256" key="1">
    <source>
        <dbReference type="SAM" id="Phobius"/>
    </source>
</evidence>
<keyword evidence="1" id="KW-1133">Transmembrane helix</keyword>
<reference evidence="2" key="1">
    <citation type="submission" date="2016-01" db="EMBL/GenBank/DDBJ databases">
        <authorList>
            <person name="Peeters Charlotte."/>
        </authorList>
    </citation>
    <scope>NUCLEOTIDE SEQUENCE</scope>
    <source>
        <strain evidence="2">LMG 22936</strain>
    </source>
</reference>